<dbReference type="PROSITE" id="PS50801">
    <property type="entry name" value="STAS"/>
    <property type="match status" value="1"/>
</dbReference>
<feature type="transmembrane region" description="Helical" evidence="5">
    <location>
        <begin position="211"/>
        <end position="233"/>
    </location>
</feature>
<dbReference type="SUPFAM" id="SSF52091">
    <property type="entry name" value="SpoIIaa-like"/>
    <property type="match status" value="1"/>
</dbReference>
<feature type="transmembrane region" description="Helical" evidence="5">
    <location>
        <begin position="135"/>
        <end position="153"/>
    </location>
</feature>
<comment type="caution">
    <text evidence="7">The sequence shown here is derived from an EMBL/GenBank/DDBJ whole genome shotgun (WGS) entry which is preliminary data.</text>
</comment>
<dbReference type="RefSeq" id="WP_083116640.1">
    <property type="nucleotide sequence ID" value="NZ_JACKUO010000024.1"/>
</dbReference>
<sequence length="558" mass="58626">MPTTAPPTWLAPAIRPYRAHWLRADLLAGLSTGAVVIPLAMAYATVANMPVQIGLYTCMVPVVVYAFIGGSRVASVTTSSTVSTLTASTMLAGGVLIGSDDQRGDLVTLTLLVGLFLLLARLFRLGMLVDNISDMTLVGIKVAVGLTVMAAQLPKLLGVAPHPHTTGFFKVAWSALSDIPRASPLTAAISVICLAALLVLAKVAPRVPGPLVLIAVGIAVSAVVALPAHGVALVPTVPSGFPMPNLPHLDHHIVPLVPGALAIAVMAFLETIAVARTSRRAEENPTEPDRELFALGTAAVAGAFFHSLPPAGGFAQTSVNLRSGARSQISGLVMVALAVLVALFIAPVLSLLPQAVLGAVVVVAVTRLVDVAALRRLYRLNPRECFGAVGVALIGLAFGLIPAVAVAVAVTLLLVLHVVNAPHVVQVIRHDNRAWVEQPENATLIPADPLVLRCLVPLYAANVRPNVAAIRDAALELEPCAGTLVLDLVRQTVLESTVLHILVELDLELCGAGIRLMITALPDRTLQTLQRTEWWHEFDAEGRYQPDLDAALEAVGRY</sequence>
<dbReference type="InterPro" id="IPR036513">
    <property type="entry name" value="STAS_dom_sf"/>
</dbReference>
<evidence type="ECO:0000259" key="6">
    <source>
        <dbReference type="PROSITE" id="PS50801"/>
    </source>
</evidence>
<evidence type="ECO:0000256" key="5">
    <source>
        <dbReference type="SAM" id="Phobius"/>
    </source>
</evidence>
<feature type="transmembrane region" description="Helical" evidence="5">
    <location>
        <begin position="24"/>
        <end position="43"/>
    </location>
</feature>
<gene>
    <name evidence="7" type="ORF">BST42_00635</name>
</gene>
<dbReference type="Pfam" id="PF00916">
    <property type="entry name" value="Sulfate_transp"/>
    <property type="match status" value="1"/>
</dbReference>
<dbReference type="InterPro" id="IPR002645">
    <property type="entry name" value="STAS_dom"/>
</dbReference>
<comment type="subcellular location">
    <subcellularLocation>
        <location evidence="1">Membrane</location>
        <topology evidence="1">Multi-pass membrane protein</topology>
    </subcellularLocation>
</comment>
<accession>A0A1X0J4K1</accession>
<keyword evidence="3 5" id="KW-1133">Transmembrane helix</keyword>
<proteinExistence type="predicted"/>
<dbReference type="Proteomes" id="UP000192534">
    <property type="component" value="Unassembled WGS sequence"/>
</dbReference>
<dbReference type="GO" id="GO:0055085">
    <property type="term" value="P:transmembrane transport"/>
    <property type="evidence" value="ECO:0007669"/>
    <property type="project" value="InterPro"/>
</dbReference>
<keyword evidence="2 5" id="KW-0812">Transmembrane</keyword>
<evidence type="ECO:0000256" key="1">
    <source>
        <dbReference type="ARBA" id="ARBA00004141"/>
    </source>
</evidence>
<feature type="domain" description="STAS" evidence="6">
    <location>
        <begin position="484"/>
        <end position="555"/>
    </location>
</feature>
<feature type="transmembrane region" description="Helical" evidence="5">
    <location>
        <begin position="386"/>
        <end position="419"/>
    </location>
</feature>
<dbReference type="AlphaFoldDB" id="A0A1X0J4K1"/>
<dbReference type="OrthoDB" id="9769739at2"/>
<organism evidence="7 8">
    <name type="scientific">Mycolicibacterium rhodesiae</name>
    <name type="common">Mycobacterium rhodesiae</name>
    <dbReference type="NCBI Taxonomy" id="36814"/>
    <lineage>
        <taxon>Bacteria</taxon>
        <taxon>Bacillati</taxon>
        <taxon>Actinomycetota</taxon>
        <taxon>Actinomycetes</taxon>
        <taxon>Mycobacteriales</taxon>
        <taxon>Mycobacteriaceae</taxon>
        <taxon>Mycolicibacterium</taxon>
    </lineage>
</organism>
<feature type="transmembrane region" description="Helical" evidence="5">
    <location>
        <begin position="104"/>
        <end position="123"/>
    </location>
</feature>
<feature type="transmembrane region" description="Helical" evidence="5">
    <location>
        <begin position="185"/>
        <end position="204"/>
    </location>
</feature>
<feature type="transmembrane region" description="Helical" evidence="5">
    <location>
        <begin position="49"/>
        <end position="68"/>
    </location>
</feature>
<protein>
    <submittedName>
        <fullName evidence="7">Sulfate transporter</fullName>
    </submittedName>
</protein>
<keyword evidence="8" id="KW-1185">Reference proteome</keyword>
<dbReference type="InterPro" id="IPR001902">
    <property type="entry name" value="SLC26A/SulP_fam"/>
</dbReference>
<reference evidence="7 8" key="1">
    <citation type="submission" date="2016-12" db="EMBL/GenBank/DDBJ databases">
        <title>The new phylogeny of genus Mycobacterium.</title>
        <authorList>
            <person name="Tortoli E."/>
            <person name="Trovato A."/>
            <person name="Cirillo D.M."/>
        </authorList>
    </citation>
    <scope>NUCLEOTIDE SEQUENCE [LARGE SCALE GENOMIC DNA]</scope>
    <source>
        <strain evidence="7 8">DSM 44223</strain>
    </source>
</reference>
<evidence type="ECO:0000256" key="3">
    <source>
        <dbReference type="ARBA" id="ARBA00022989"/>
    </source>
</evidence>
<feature type="transmembrane region" description="Helical" evidence="5">
    <location>
        <begin position="329"/>
        <end position="349"/>
    </location>
</feature>
<feature type="transmembrane region" description="Helical" evidence="5">
    <location>
        <begin position="253"/>
        <end position="275"/>
    </location>
</feature>
<evidence type="ECO:0000256" key="2">
    <source>
        <dbReference type="ARBA" id="ARBA00022692"/>
    </source>
</evidence>
<name>A0A1X0J4K1_MYCRH</name>
<keyword evidence="4 5" id="KW-0472">Membrane</keyword>
<dbReference type="EMBL" id="MVIH01000001">
    <property type="protein sequence ID" value="ORB56964.1"/>
    <property type="molecule type" value="Genomic_DNA"/>
</dbReference>
<evidence type="ECO:0000256" key="4">
    <source>
        <dbReference type="ARBA" id="ARBA00023136"/>
    </source>
</evidence>
<evidence type="ECO:0000313" key="7">
    <source>
        <dbReference type="EMBL" id="ORB56964.1"/>
    </source>
</evidence>
<dbReference type="PANTHER" id="PTHR11814">
    <property type="entry name" value="SULFATE TRANSPORTER"/>
    <property type="match status" value="1"/>
</dbReference>
<feature type="transmembrane region" description="Helical" evidence="5">
    <location>
        <begin position="355"/>
        <end position="374"/>
    </location>
</feature>
<dbReference type="Gene3D" id="3.30.750.24">
    <property type="entry name" value="STAS domain"/>
    <property type="match status" value="1"/>
</dbReference>
<dbReference type="InterPro" id="IPR011547">
    <property type="entry name" value="SLC26A/SulP_dom"/>
</dbReference>
<dbReference type="GO" id="GO:0016020">
    <property type="term" value="C:membrane"/>
    <property type="evidence" value="ECO:0007669"/>
    <property type="project" value="UniProtKB-SubCell"/>
</dbReference>
<evidence type="ECO:0000313" key="8">
    <source>
        <dbReference type="Proteomes" id="UP000192534"/>
    </source>
</evidence>